<keyword evidence="5" id="KW-0472">Membrane</keyword>
<dbReference type="GO" id="GO:0016787">
    <property type="term" value="F:hydrolase activity"/>
    <property type="evidence" value="ECO:0007669"/>
    <property type="project" value="UniProtKB-UniRule"/>
</dbReference>
<dbReference type="RefSeq" id="WP_102515811.1">
    <property type="nucleotide sequence ID" value="NZ_CAWNSM010000013.1"/>
</dbReference>
<dbReference type="PANTHER" id="PTHR14226:SF74">
    <property type="entry name" value="BLR4684 PROTEIN"/>
    <property type="match status" value="1"/>
</dbReference>
<keyword evidence="5" id="KW-0812">Transmembrane</keyword>
<dbReference type="EMBL" id="MCWU01000013">
    <property type="protein sequence ID" value="PMJ68495.1"/>
    <property type="molecule type" value="Genomic_DNA"/>
</dbReference>
<feature type="transmembrane region" description="Helical" evidence="5">
    <location>
        <begin position="80"/>
        <end position="103"/>
    </location>
</feature>
<dbReference type="AlphaFoldDB" id="A0A2N7FGS9"/>
<accession>A0A2N7FGS9</accession>
<dbReference type="InterPro" id="IPR002641">
    <property type="entry name" value="PNPLA_dom"/>
</dbReference>
<feature type="transmembrane region" description="Helical" evidence="5">
    <location>
        <begin position="109"/>
        <end position="129"/>
    </location>
</feature>
<dbReference type="InterPro" id="IPR016035">
    <property type="entry name" value="Acyl_Trfase/lysoPLipase"/>
</dbReference>
<dbReference type="PANTHER" id="PTHR14226">
    <property type="entry name" value="NEUROPATHY TARGET ESTERASE/SWISS CHEESE D.MELANOGASTER"/>
    <property type="match status" value="1"/>
</dbReference>
<evidence type="ECO:0000259" key="6">
    <source>
        <dbReference type="PROSITE" id="PS51635"/>
    </source>
</evidence>
<keyword evidence="5" id="KW-1133">Transmembrane helix</keyword>
<evidence type="ECO:0000256" key="3">
    <source>
        <dbReference type="ARBA" id="ARBA00023098"/>
    </source>
</evidence>
<feature type="active site" description="Nucleophile" evidence="4">
    <location>
        <position position="118"/>
    </location>
</feature>
<protein>
    <submittedName>
        <fullName evidence="7">Phospholipase</fullName>
    </submittedName>
</protein>
<keyword evidence="3 4" id="KW-0443">Lipid metabolism</keyword>
<feature type="domain" description="PNPLA" evidence="6">
    <location>
        <begin position="83"/>
        <end position="276"/>
    </location>
</feature>
<evidence type="ECO:0000256" key="4">
    <source>
        <dbReference type="PROSITE-ProRule" id="PRU01161"/>
    </source>
</evidence>
<feature type="short sequence motif" description="GXGXXG" evidence="4">
    <location>
        <begin position="87"/>
        <end position="92"/>
    </location>
</feature>
<dbReference type="SUPFAM" id="SSF52151">
    <property type="entry name" value="FabD/lysophospholipase-like"/>
    <property type="match status" value="1"/>
</dbReference>
<evidence type="ECO:0000256" key="5">
    <source>
        <dbReference type="SAM" id="Phobius"/>
    </source>
</evidence>
<feature type="short sequence motif" description="GXSXG" evidence="4">
    <location>
        <begin position="116"/>
        <end position="120"/>
    </location>
</feature>
<evidence type="ECO:0000313" key="7">
    <source>
        <dbReference type="EMBL" id="PMJ68495.1"/>
    </source>
</evidence>
<dbReference type="PROSITE" id="PS51257">
    <property type="entry name" value="PROKAR_LIPOPROTEIN"/>
    <property type="match status" value="1"/>
</dbReference>
<dbReference type="Gene3D" id="3.40.1090.10">
    <property type="entry name" value="Cytosolic phospholipase A2 catalytic domain"/>
    <property type="match status" value="1"/>
</dbReference>
<dbReference type="GO" id="GO:0016042">
    <property type="term" value="P:lipid catabolic process"/>
    <property type="evidence" value="ECO:0007669"/>
    <property type="project" value="UniProtKB-UniRule"/>
</dbReference>
<gene>
    <name evidence="7" type="ORF">BCU17_01580</name>
</gene>
<keyword evidence="1 4" id="KW-0378">Hydrolase</keyword>
<proteinExistence type="predicted"/>
<dbReference type="InterPro" id="IPR050301">
    <property type="entry name" value="NTE"/>
</dbReference>
<evidence type="ECO:0000256" key="2">
    <source>
        <dbReference type="ARBA" id="ARBA00022963"/>
    </source>
</evidence>
<dbReference type="PROSITE" id="PS51635">
    <property type="entry name" value="PNPLA"/>
    <property type="match status" value="1"/>
</dbReference>
<organism evidence="7 8">
    <name type="scientific">Vibrio splendidus</name>
    <dbReference type="NCBI Taxonomy" id="29497"/>
    <lineage>
        <taxon>Bacteria</taxon>
        <taxon>Pseudomonadati</taxon>
        <taxon>Pseudomonadota</taxon>
        <taxon>Gammaproteobacteria</taxon>
        <taxon>Vibrionales</taxon>
        <taxon>Vibrionaceae</taxon>
        <taxon>Vibrio</taxon>
    </lineage>
</organism>
<comment type="caution">
    <text evidence="7">The sequence shown here is derived from an EMBL/GenBank/DDBJ whole genome shotgun (WGS) entry which is preliminary data.</text>
</comment>
<reference evidence="8" key="1">
    <citation type="submission" date="2016-07" db="EMBL/GenBank/DDBJ databases">
        <title>Nontailed viruses are major unrecognized killers of bacteria in the ocean.</title>
        <authorList>
            <person name="Kauffman K."/>
            <person name="Hussain F."/>
            <person name="Yang J."/>
            <person name="Arevalo P."/>
            <person name="Brown J."/>
            <person name="Cutler M."/>
            <person name="Kelly L."/>
            <person name="Polz M.F."/>
        </authorList>
    </citation>
    <scope>NUCLEOTIDE SEQUENCE [LARGE SCALE GENOMIC DNA]</scope>
    <source>
        <strain evidence="8">10N.261.55.E11</strain>
    </source>
</reference>
<sequence>MKANIKNTTISGVVLTFVTACTSPHTLDKRVSEHNYQQASVVSGNKQLSEPIRILKHDNYSLFFDESTQKTPLRSHEDRLNVLVLSGGGASGAFGAGILNGLYDMGSLPSYSVVTGISAGALMAPFAFVGNDRVESMKAVMLGIKDSEVIGKKNLLDTLFRDAFSNGDKLIEFIEATYTSEFINEIAEAHQSGRRLLIGTAQFDSEELVVWNIGQIAASDMPNKQSLIHQVIAASASIPGVFPPQFIDVESEGKRLEELHVDGGLAAQMFLFADHIDYAKINKAMGITQPPNVHVIRNGRLEMPYQKTADKGINLLTRTVQSMTVNQSMGDLYRMAYFSEKQGLDLKYTYIDKHFHARAGSKDMFDSRYMLSLYQYGYLKAKNDQVWSQLWRD</sequence>
<feature type="short sequence motif" description="DGA/G" evidence="4">
    <location>
        <begin position="262"/>
        <end position="264"/>
    </location>
</feature>
<dbReference type="Pfam" id="PF01734">
    <property type="entry name" value="Patatin"/>
    <property type="match status" value="1"/>
</dbReference>
<keyword evidence="2 4" id="KW-0442">Lipid degradation</keyword>
<name>A0A2N7FGS9_VIBSP</name>
<evidence type="ECO:0000256" key="1">
    <source>
        <dbReference type="ARBA" id="ARBA00022801"/>
    </source>
</evidence>
<evidence type="ECO:0000313" key="8">
    <source>
        <dbReference type="Proteomes" id="UP000235330"/>
    </source>
</evidence>
<feature type="active site" description="Proton acceptor" evidence="4">
    <location>
        <position position="262"/>
    </location>
</feature>
<dbReference type="Proteomes" id="UP000235330">
    <property type="component" value="Unassembled WGS sequence"/>
</dbReference>